<dbReference type="AlphaFoldDB" id="A0A101KTH3"/>
<protein>
    <submittedName>
        <fullName evidence="2">Uncharacterized protein</fullName>
    </submittedName>
</protein>
<sequence>MFKALLLSALITTTGAVLAAAGQSGKPRSSVDNPMWPASLKWDCKAAAKIVCERDGSCSVAEDHTGFVLNYGSNEAEFPASNVRIKRHYQQTVQGSPLQQEVKVELADNRVLWLTAVDASRTYSQAWVGALSELKGGAVLMESEGVYCMPHK</sequence>
<evidence type="ECO:0000313" key="3">
    <source>
        <dbReference type="Proteomes" id="UP000053176"/>
    </source>
</evidence>
<proteinExistence type="predicted"/>
<feature type="chain" id="PRO_5007099219" evidence="1">
    <location>
        <begin position="20"/>
        <end position="152"/>
    </location>
</feature>
<evidence type="ECO:0000256" key="1">
    <source>
        <dbReference type="SAM" id="SignalP"/>
    </source>
</evidence>
<dbReference type="OrthoDB" id="8073012at2"/>
<dbReference type="EMBL" id="LPWA01000103">
    <property type="protein sequence ID" value="KUM26726.1"/>
    <property type="molecule type" value="Genomic_DNA"/>
</dbReference>
<evidence type="ECO:0000313" key="2">
    <source>
        <dbReference type="EMBL" id="KUM26726.1"/>
    </source>
</evidence>
<accession>A0A101KTH3</accession>
<gene>
    <name evidence="2" type="ORF">AU467_20290</name>
</gene>
<comment type="caution">
    <text evidence="2">The sequence shown here is derived from an EMBL/GenBank/DDBJ whole genome shotgun (WGS) entry which is preliminary data.</text>
</comment>
<feature type="signal peptide" evidence="1">
    <location>
        <begin position="1"/>
        <end position="19"/>
    </location>
</feature>
<organism evidence="2 3">
    <name type="scientific">Rhizobium loti</name>
    <name type="common">Mesorhizobium loti</name>
    <dbReference type="NCBI Taxonomy" id="381"/>
    <lineage>
        <taxon>Bacteria</taxon>
        <taxon>Pseudomonadati</taxon>
        <taxon>Pseudomonadota</taxon>
        <taxon>Alphaproteobacteria</taxon>
        <taxon>Hyphomicrobiales</taxon>
        <taxon>Phyllobacteriaceae</taxon>
        <taxon>Mesorhizobium</taxon>
    </lineage>
</organism>
<keyword evidence="1" id="KW-0732">Signal</keyword>
<reference evidence="2 3" key="1">
    <citation type="submission" date="2015-12" db="EMBL/GenBank/DDBJ databases">
        <title>Draft genome sequence of Mesorhizobium sp. UFLA 01-765, a multitolerant efficient symbiont and plant-growth promoting strain isolated from Zn-mining soil using Leucaena leucocephala as a trap plant.</title>
        <authorList>
            <person name="Rangel W.M."/>
            <person name="Thijs S."/>
            <person name="Longatti S.M."/>
            <person name="Moreira F.M."/>
            <person name="Weyens N."/>
            <person name="Vangronsveld J."/>
            <person name="Van Hamme J.D."/>
            <person name="Bottos E.M."/>
            <person name="Rineau F."/>
        </authorList>
    </citation>
    <scope>NUCLEOTIDE SEQUENCE [LARGE SCALE GENOMIC DNA]</scope>
    <source>
        <strain evidence="2 3">UFLA 01-765</strain>
    </source>
</reference>
<name>A0A101KTH3_RHILI</name>
<dbReference type="Proteomes" id="UP000053176">
    <property type="component" value="Unassembled WGS sequence"/>
</dbReference>